<organism evidence="16 17">
    <name type="scientific">Channa argus</name>
    <name type="common">Northern snakehead</name>
    <name type="synonym">Ophicephalus argus</name>
    <dbReference type="NCBI Taxonomy" id="215402"/>
    <lineage>
        <taxon>Eukaryota</taxon>
        <taxon>Metazoa</taxon>
        <taxon>Chordata</taxon>
        <taxon>Craniata</taxon>
        <taxon>Vertebrata</taxon>
        <taxon>Euteleostomi</taxon>
        <taxon>Actinopterygii</taxon>
        <taxon>Neopterygii</taxon>
        <taxon>Teleostei</taxon>
        <taxon>Neoteleostei</taxon>
        <taxon>Acanthomorphata</taxon>
        <taxon>Anabantaria</taxon>
        <taxon>Anabantiformes</taxon>
        <taxon>Channoidei</taxon>
        <taxon>Channidae</taxon>
        <taxon>Channa</taxon>
    </lineage>
</organism>
<evidence type="ECO:0000256" key="11">
    <source>
        <dbReference type="ARBA" id="ARBA00023180"/>
    </source>
</evidence>
<keyword evidence="8 14" id="KW-0472">Membrane</keyword>
<dbReference type="GO" id="GO:0005886">
    <property type="term" value="C:plasma membrane"/>
    <property type="evidence" value="ECO:0007669"/>
    <property type="project" value="UniProtKB-SubCell"/>
</dbReference>
<evidence type="ECO:0000256" key="3">
    <source>
        <dbReference type="ARBA" id="ARBA00022606"/>
    </source>
</evidence>
<keyword evidence="4 13" id="KW-0812">Transmembrane</keyword>
<proteinExistence type="inferred from homology"/>
<dbReference type="GO" id="GO:0004930">
    <property type="term" value="F:G protein-coupled receptor activity"/>
    <property type="evidence" value="ECO:0007669"/>
    <property type="project" value="UniProtKB-KW"/>
</dbReference>
<keyword evidence="11" id="KW-0325">Glycoprotein</keyword>
<feature type="transmembrane region" description="Helical" evidence="14">
    <location>
        <begin position="92"/>
        <end position="119"/>
    </location>
</feature>
<dbReference type="InterPro" id="IPR000276">
    <property type="entry name" value="GPCR_Rhodpsn"/>
</dbReference>
<comment type="subcellular location">
    <subcellularLocation>
        <location evidence="1 14">Cell membrane</location>
        <topology evidence="1 14">Multi-pass membrane protein</topology>
    </subcellularLocation>
</comment>
<keyword evidence="7 13" id="KW-0297">G-protein coupled receptor</keyword>
<keyword evidence="10 13" id="KW-0675">Receptor</keyword>
<sequence>MKTNFTQIGYFTLSAYVDTGHFTYLYVIILLFLYILIICSNLLLIVIICMNRRLHEPMYIFLCSLFVNEVYGSTALFPFILGQIPYDIHIVSAYICFLQVFCVYSYGSVEFFTLTIMSYDRYVAICFPLEYNTCMTSNKVAMLIALTWLPPLLVVVGLTSMSFSLQLCGNIINNVYCDNNSIVRLACSNTSIHNIYGLISTALIVFVPLIFILYTYIRILKVCFSGSKQTRQKAVSTCTPHLASLLNFSFGCFFEVLQNRFKINNLPDKFGIFVSLYFVTCQMLFNPVLYGLKMSTMRKICARLFQCEV</sequence>
<dbReference type="Pfam" id="PF13853">
    <property type="entry name" value="7tm_4"/>
    <property type="match status" value="1"/>
</dbReference>
<feature type="transmembrane region" description="Helical" evidence="14">
    <location>
        <begin position="59"/>
        <end position="80"/>
    </location>
</feature>
<evidence type="ECO:0000256" key="8">
    <source>
        <dbReference type="ARBA" id="ARBA00023136"/>
    </source>
</evidence>
<keyword evidence="9" id="KW-1015">Disulfide bond</keyword>
<gene>
    <name evidence="16" type="ORF">EXN66_Car009121</name>
</gene>
<evidence type="ECO:0000256" key="2">
    <source>
        <dbReference type="ARBA" id="ARBA00022475"/>
    </source>
</evidence>
<dbReference type="FunFam" id="1.20.1070.10:FF:000024">
    <property type="entry name" value="Olfactory receptor"/>
    <property type="match status" value="1"/>
</dbReference>
<dbReference type="PROSITE" id="PS50262">
    <property type="entry name" value="G_PROTEIN_RECEP_F1_2"/>
    <property type="match status" value="1"/>
</dbReference>
<keyword evidence="12 13" id="KW-0807">Transducer</keyword>
<evidence type="ECO:0000313" key="17">
    <source>
        <dbReference type="Proteomes" id="UP000503349"/>
    </source>
</evidence>
<dbReference type="Proteomes" id="UP000503349">
    <property type="component" value="Chromosome 8"/>
</dbReference>
<evidence type="ECO:0000259" key="15">
    <source>
        <dbReference type="PROSITE" id="PS50262"/>
    </source>
</evidence>
<dbReference type="PANTHER" id="PTHR26451">
    <property type="entry name" value="G_PROTEIN_RECEP_F1_2 DOMAIN-CONTAINING PROTEIN"/>
    <property type="match status" value="1"/>
</dbReference>
<evidence type="ECO:0000256" key="5">
    <source>
        <dbReference type="ARBA" id="ARBA00022725"/>
    </source>
</evidence>
<dbReference type="AlphaFoldDB" id="A0A6G1PT48"/>
<name>A0A6G1PT48_CHAAH</name>
<keyword evidence="3 14" id="KW-0716">Sensory transduction</keyword>
<keyword evidence="5 14" id="KW-0552">Olfaction</keyword>
<keyword evidence="6 14" id="KW-1133">Transmembrane helix</keyword>
<evidence type="ECO:0000256" key="1">
    <source>
        <dbReference type="ARBA" id="ARBA00004651"/>
    </source>
</evidence>
<dbReference type="InterPro" id="IPR052921">
    <property type="entry name" value="GPCR1_Superfamily_Member"/>
</dbReference>
<keyword evidence="2 14" id="KW-1003">Cell membrane</keyword>
<dbReference type="PANTHER" id="PTHR26451:SF885">
    <property type="entry name" value="OLFACTORY RECEPTOR"/>
    <property type="match status" value="1"/>
</dbReference>
<accession>A0A6G1PT48</accession>
<keyword evidence="17" id="KW-1185">Reference proteome</keyword>
<feature type="transmembrane region" description="Helical" evidence="14">
    <location>
        <begin position="195"/>
        <end position="217"/>
    </location>
</feature>
<feature type="transmembrane region" description="Helical" evidence="14">
    <location>
        <begin position="270"/>
        <end position="290"/>
    </location>
</feature>
<dbReference type="PRINTS" id="PR00237">
    <property type="entry name" value="GPCRRHODOPSN"/>
</dbReference>
<reference evidence="16 17" key="1">
    <citation type="submission" date="2019-02" db="EMBL/GenBank/DDBJ databases">
        <title>Opniocepnalus argus genome.</title>
        <authorList>
            <person name="Zhou C."/>
            <person name="Xiao S."/>
        </authorList>
    </citation>
    <scope>NUCLEOTIDE SEQUENCE [LARGE SCALE GENOMIC DNA]</scope>
    <source>
        <strain evidence="16">OARG1902GOOAL</strain>
        <tissue evidence="16">Muscle</tissue>
    </source>
</reference>
<evidence type="ECO:0000256" key="9">
    <source>
        <dbReference type="ARBA" id="ARBA00023157"/>
    </source>
</evidence>
<comment type="similarity">
    <text evidence="13">Belongs to the G-protein coupled receptor 1 family.</text>
</comment>
<reference evidence="17" key="2">
    <citation type="submission" date="2019-02" db="EMBL/GenBank/DDBJ databases">
        <title>Opniocepnalus argus Var Kimnra genome.</title>
        <authorList>
            <person name="Zhou C."/>
            <person name="Xiao S."/>
        </authorList>
    </citation>
    <scope>NUCLEOTIDE SEQUENCE [LARGE SCALE GENOMIC DNA]</scope>
</reference>
<dbReference type="InterPro" id="IPR000725">
    <property type="entry name" value="Olfact_rcpt"/>
</dbReference>
<evidence type="ECO:0000256" key="10">
    <source>
        <dbReference type="ARBA" id="ARBA00023170"/>
    </source>
</evidence>
<evidence type="ECO:0000313" key="16">
    <source>
        <dbReference type="EMBL" id="KAF3693445.1"/>
    </source>
</evidence>
<evidence type="ECO:0000256" key="12">
    <source>
        <dbReference type="ARBA" id="ARBA00023224"/>
    </source>
</evidence>
<feature type="transmembrane region" description="Helical" evidence="14">
    <location>
        <begin position="24"/>
        <end position="47"/>
    </location>
</feature>
<dbReference type="PROSITE" id="PS00237">
    <property type="entry name" value="G_PROTEIN_RECEP_F1_1"/>
    <property type="match status" value="1"/>
</dbReference>
<evidence type="ECO:0000256" key="13">
    <source>
        <dbReference type="RuleBase" id="RU000688"/>
    </source>
</evidence>
<protein>
    <recommendedName>
        <fullName evidence="14">Olfactory receptor</fullName>
    </recommendedName>
</protein>
<dbReference type="InterPro" id="IPR017452">
    <property type="entry name" value="GPCR_Rhodpsn_7TM"/>
</dbReference>
<evidence type="ECO:0000256" key="6">
    <source>
        <dbReference type="ARBA" id="ARBA00022989"/>
    </source>
</evidence>
<dbReference type="PRINTS" id="PR00245">
    <property type="entry name" value="OLFACTORYR"/>
</dbReference>
<dbReference type="Gene3D" id="1.20.1070.10">
    <property type="entry name" value="Rhodopsin 7-helix transmembrane proteins"/>
    <property type="match status" value="1"/>
</dbReference>
<dbReference type="GO" id="GO:0005549">
    <property type="term" value="F:odorant binding"/>
    <property type="evidence" value="ECO:0007669"/>
    <property type="project" value="TreeGrafter"/>
</dbReference>
<evidence type="ECO:0000256" key="14">
    <source>
        <dbReference type="RuleBase" id="RU363047"/>
    </source>
</evidence>
<feature type="transmembrane region" description="Helical" evidence="14">
    <location>
        <begin position="140"/>
        <end position="163"/>
    </location>
</feature>
<feature type="transmembrane region" description="Helical" evidence="14">
    <location>
        <begin position="238"/>
        <end position="258"/>
    </location>
</feature>
<evidence type="ECO:0000256" key="4">
    <source>
        <dbReference type="ARBA" id="ARBA00022692"/>
    </source>
</evidence>
<dbReference type="EMBL" id="CM015719">
    <property type="protein sequence ID" value="KAF3693445.1"/>
    <property type="molecule type" value="Genomic_DNA"/>
</dbReference>
<dbReference type="GO" id="GO:0004984">
    <property type="term" value="F:olfactory receptor activity"/>
    <property type="evidence" value="ECO:0007669"/>
    <property type="project" value="InterPro"/>
</dbReference>
<dbReference type="SUPFAM" id="SSF81321">
    <property type="entry name" value="Family A G protein-coupled receptor-like"/>
    <property type="match status" value="1"/>
</dbReference>
<feature type="domain" description="G-protein coupled receptors family 1 profile" evidence="15">
    <location>
        <begin position="40"/>
        <end position="290"/>
    </location>
</feature>
<evidence type="ECO:0000256" key="7">
    <source>
        <dbReference type="ARBA" id="ARBA00023040"/>
    </source>
</evidence>